<evidence type="ECO:0000256" key="2">
    <source>
        <dbReference type="ARBA" id="ARBA00022692"/>
    </source>
</evidence>
<reference evidence="7" key="1">
    <citation type="submission" date="2021-03" db="EMBL/GenBank/DDBJ databases">
        <authorList>
            <person name="Tagirdzhanova G."/>
        </authorList>
    </citation>
    <scope>NUCLEOTIDE SEQUENCE</scope>
</reference>
<feature type="transmembrane region" description="Helical" evidence="6">
    <location>
        <begin position="89"/>
        <end position="109"/>
    </location>
</feature>
<sequence>MSQGQDCPRVSPDYGCHLEDTIYGYYPNLGANAFFCALFGICCIANIILGIKYRTWTYMIAVGVGTFGECVGYVGRIMLHNNPFDGNGFNIQICCLIIAPAFVTAGIYLTLKYLVLTVGRDYSRIRAKFYTWIFILCDLLSLVLQGAGGGIAATADTSTFQNVGNDLMMAGISYQVVTLLLFGILVSDYVYRAYKGRNGFTQETINLLSSRNFKLFASGIVLSFFVIFTRCVFRIAEMANGWANPIMQDEVDFIVLDGVMVAIASLCLTIFHPGLFFTPMVTYKKDKKAGKVYASDKTEDIETPSNGPTPMDQPERR</sequence>
<evidence type="ECO:0000256" key="1">
    <source>
        <dbReference type="ARBA" id="ARBA00004141"/>
    </source>
</evidence>
<feature type="transmembrane region" description="Helical" evidence="6">
    <location>
        <begin position="56"/>
        <end position="77"/>
    </location>
</feature>
<evidence type="ECO:0000256" key="3">
    <source>
        <dbReference type="ARBA" id="ARBA00022989"/>
    </source>
</evidence>
<evidence type="ECO:0000256" key="4">
    <source>
        <dbReference type="ARBA" id="ARBA00023136"/>
    </source>
</evidence>
<proteinExistence type="predicted"/>
<dbReference type="InterPro" id="IPR007568">
    <property type="entry name" value="RTA1"/>
</dbReference>
<dbReference type="EMBL" id="CAJPDS010000035">
    <property type="protein sequence ID" value="CAF9924130.1"/>
    <property type="molecule type" value="Genomic_DNA"/>
</dbReference>
<dbReference type="GO" id="GO:0005886">
    <property type="term" value="C:plasma membrane"/>
    <property type="evidence" value="ECO:0007669"/>
    <property type="project" value="TreeGrafter"/>
</dbReference>
<evidence type="ECO:0000256" key="6">
    <source>
        <dbReference type="SAM" id="Phobius"/>
    </source>
</evidence>
<dbReference type="OrthoDB" id="4521223at2759"/>
<name>A0A8H3IKE4_9LECA</name>
<accession>A0A8H3IKE4</accession>
<keyword evidence="2 6" id="KW-0812">Transmembrane</keyword>
<dbReference type="AlphaFoldDB" id="A0A8H3IKE4"/>
<evidence type="ECO:0000313" key="8">
    <source>
        <dbReference type="Proteomes" id="UP000664521"/>
    </source>
</evidence>
<gene>
    <name evidence="7" type="ORF">HETSPECPRED_005501</name>
</gene>
<feature type="transmembrane region" description="Helical" evidence="6">
    <location>
        <begin position="129"/>
        <end position="152"/>
    </location>
</feature>
<feature type="transmembrane region" description="Helical" evidence="6">
    <location>
        <begin position="212"/>
        <end position="233"/>
    </location>
</feature>
<dbReference type="PANTHER" id="PTHR31465:SF8">
    <property type="entry name" value="DOMAIN PROTEIN, PUTATIVE (AFU_ORTHOLOGUE AFUA_6G14140)-RELATED"/>
    <property type="match status" value="1"/>
</dbReference>
<protein>
    <recommendedName>
        <fullName evidence="9">RTA1-domain-containing protein</fullName>
    </recommendedName>
</protein>
<dbReference type="PANTHER" id="PTHR31465">
    <property type="entry name" value="PROTEIN RTA1-RELATED"/>
    <property type="match status" value="1"/>
</dbReference>
<feature type="transmembrane region" description="Helical" evidence="6">
    <location>
        <begin position="29"/>
        <end position="49"/>
    </location>
</feature>
<comment type="caution">
    <text evidence="7">The sequence shown here is derived from an EMBL/GenBank/DDBJ whole genome shotgun (WGS) entry which is preliminary data.</text>
</comment>
<dbReference type="Pfam" id="PF04479">
    <property type="entry name" value="RTA1"/>
    <property type="match status" value="1"/>
</dbReference>
<feature type="transmembrane region" description="Helical" evidence="6">
    <location>
        <begin position="172"/>
        <end position="191"/>
    </location>
</feature>
<keyword evidence="4 6" id="KW-0472">Membrane</keyword>
<comment type="subcellular location">
    <subcellularLocation>
        <location evidence="1">Membrane</location>
        <topology evidence="1">Multi-pass membrane protein</topology>
    </subcellularLocation>
</comment>
<evidence type="ECO:0000313" key="7">
    <source>
        <dbReference type="EMBL" id="CAF9924130.1"/>
    </source>
</evidence>
<evidence type="ECO:0008006" key="9">
    <source>
        <dbReference type="Google" id="ProtNLM"/>
    </source>
</evidence>
<feature type="transmembrane region" description="Helical" evidence="6">
    <location>
        <begin position="253"/>
        <end position="278"/>
    </location>
</feature>
<organism evidence="7 8">
    <name type="scientific">Heterodermia speciosa</name>
    <dbReference type="NCBI Taxonomy" id="116794"/>
    <lineage>
        <taxon>Eukaryota</taxon>
        <taxon>Fungi</taxon>
        <taxon>Dikarya</taxon>
        <taxon>Ascomycota</taxon>
        <taxon>Pezizomycotina</taxon>
        <taxon>Lecanoromycetes</taxon>
        <taxon>OSLEUM clade</taxon>
        <taxon>Lecanoromycetidae</taxon>
        <taxon>Caliciales</taxon>
        <taxon>Physciaceae</taxon>
        <taxon>Heterodermia</taxon>
    </lineage>
</organism>
<dbReference type="Proteomes" id="UP000664521">
    <property type="component" value="Unassembled WGS sequence"/>
</dbReference>
<evidence type="ECO:0000256" key="5">
    <source>
        <dbReference type="SAM" id="MobiDB-lite"/>
    </source>
</evidence>
<feature type="region of interest" description="Disordered" evidence="5">
    <location>
        <begin position="292"/>
        <end position="317"/>
    </location>
</feature>
<keyword evidence="3 6" id="KW-1133">Transmembrane helix</keyword>
<dbReference type="GO" id="GO:0000324">
    <property type="term" value="C:fungal-type vacuole"/>
    <property type="evidence" value="ECO:0007669"/>
    <property type="project" value="TreeGrafter"/>
</dbReference>
<keyword evidence="8" id="KW-1185">Reference proteome</keyword>